<organism evidence="2 3">
    <name type="scientific">Candidatus Termititenax persephonae</name>
    <dbReference type="NCBI Taxonomy" id="2218525"/>
    <lineage>
        <taxon>Bacteria</taxon>
        <taxon>Bacillati</taxon>
        <taxon>Candidatus Margulisiibacteriota</taxon>
        <taxon>Candidatus Termititenacia</taxon>
        <taxon>Candidatus Termititenacales</taxon>
        <taxon>Candidatus Termititenacaceae</taxon>
        <taxon>Candidatus Termititenax</taxon>
    </lineage>
</organism>
<protein>
    <recommendedName>
        <fullName evidence="4">PorV/PorQ family protein</fullName>
    </recommendedName>
</protein>
<feature type="chain" id="PRO_5017476728" description="PorV/PorQ family protein" evidence="1">
    <location>
        <begin position="22"/>
        <end position="334"/>
    </location>
</feature>
<evidence type="ECO:0008006" key="4">
    <source>
        <dbReference type="Google" id="ProtNLM"/>
    </source>
</evidence>
<feature type="signal peptide" evidence="1">
    <location>
        <begin position="1"/>
        <end position="21"/>
    </location>
</feature>
<dbReference type="NCBIfam" id="NF033709">
    <property type="entry name" value="PorV_fam"/>
    <property type="match status" value="1"/>
</dbReference>
<sequence>MRSIFLTTILASIILVNSLGAAVNGPGTTAANYLKIGLGAKAVALGENFTAGSEDTSSIYWNTAGLSSIKNARVDFMQLNWLAGISAKTIFGAAPLTEKDTLGVYLMMLDTPQDTVTTFAPDGSNSYHKTDDKFKSAISVLNLAYSRVISTALNVGLGLKIISEDLAGEQAGGAALDAGIIYKDLLPSLTLGASLQNLGLKQLRQDEEYPTQLSLGASYALSVFRNRLNLLADVKIPNDNDLRFGVGAEYWLGNFFAGRAGYNTFSKFSLGLGVALSSLAADYAYVPMGDLGVTHRISLGYTFGLSKKSAPAVVKPEASETLDLSGESAAEIDF</sequence>
<dbReference type="Proteomes" id="UP000275925">
    <property type="component" value="Unassembled WGS sequence"/>
</dbReference>
<name>A0A388TFP2_9BACT</name>
<evidence type="ECO:0000256" key="1">
    <source>
        <dbReference type="SAM" id="SignalP"/>
    </source>
</evidence>
<keyword evidence="3" id="KW-1185">Reference proteome</keyword>
<gene>
    <name evidence="2" type="ORF">NO2_0508</name>
</gene>
<dbReference type="AlphaFoldDB" id="A0A388TFP2"/>
<reference evidence="2 3" key="1">
    <citation type="journal article" date="2019" name="ISME J.">
        <title>Genome analyses of uncultured TG2/ZB3 bacteria in 'Margulisbacteria' specifically attached to ectosymbiotic spirochetes of protists in the termite gut.</title>
        <authorList>
            <person name="Utami Y.D."/>
            <person name="Kuwahara H."/>
            <person name="Igai K."/>
            <person name="Murakami T."/>
            <person name="Sugaya K."/>
            <person name="Morikawa T."/>
            <person name="Nagura Y."/>
            <person name="Yuki M."/>
            <person name="Deevong P."/>
            <person name="Inoue T."/>
            <person name="Kihara K."/>
            <person name="Lo N."/>
            <person name="Yamada A."/>
            <person name="Ohkuma M."/>
            <person name="Hongoh Y."/>
        </authorList>
    </citation>
    <scope>NUCLEOTIDE SEQUENCE [LARGE SCALE GENOMIC DNA]</scope>
    <source>
        <strain evidence="2">NkOx7-02</strain>
    </source>
</reference>
<dbReference type="EMBL" id="BGZO01000009">
    <property type="protein sequence ID" value="GBR75877.1"/>
    <property type="molecule type" value="Genomic_DNA"/>
</dbReference>
<evidence type="ECO:0000313" key="2">
    <source>
        <dbReference type="EMBL" id="GBR75877.1"/>
    </source>
</evidence>
<keyword evidence="1" id="KW-0732">Signal</keyword>
<comment type="caution">
    <text evidence="2">The sequence shown here is derived from an EMBL/GenBank/DDBJ whole genome shotgun (WGS) entry which is preliminary data.</text>
</comment>
<evidence type="ECO:0000313" key="3">
    <source>
        <dbReference type="Proteomes" id="UP000275925"/>
    </source>
</evidence>
<accession>A0A388TFP2</accession>
<dbReference type="Gene3D" id="2.40.160.60">
    <property type="entry name" value="Outer membrane protein transport protein (OMPP1/FadL/TodX)"/>
    <property type="match status" value="1"/>
</dbReference>
<proteinExistence type="predicted"/>